<dbReference type="PROSITE" id="PS00086">
    <property type="entry name" value="CYTOCHROME_P450"/>
    <property type="match status" value="1"/>
</dbReference>
<organism evidence="9 10">
    <name type="scientific">Penicillium cosmopolitanum</name>
    <dbReference type="NCBI Taxonomy" id="1131564"/>
    <lineage>
        <taxon>Eukaryota</taxon>
        <taxon>Fungi</taxon>
        <taxon>Dikarya</taxon>
        <taxon>Ascomycota</taxon>
        <taxon>Pezizomycotina</taxon>
        <taxon>Eurotiomycetes</taxon>
        <taxon>Eurotiomycetidae</taxon>
        <taxon>Eurotiales</taxon>
        <taxon>Aspergillaceae</taxon>
        <taxon>Penicillium</taxon>
    </lineage>
</organism>
<feature type="binding site" description="axial binding residue" evidence="6">
    <location>
        <position position="357"/>
    </location>
    <ligand>
        <name>heme</name>
        <dbReference type="ChEBI" id="CHEBI:30413"/>
    </ligand>
    <ligandPart>
        <name>Fe</name>
        <dbReference type="ChEBI" id="CHEBI:18248"/>
    </ligandPart>
</feature>
<dbReference type="InterPro" id="IPR036396">
    <property type="entry name" value="Cyt_P450_sf"/>
</dbReference>
<dbReference type="InterPro" id="IPR050121">
    <property type="entry name" value="Cytochrome_P450_monoxygenase"/>
</dbReference>
<evidence type="ECO:0000313" key="10">
    <source>
        <dbReference type="Proteomes" id="UP001147747"/>
    </source>
</evidence>
<gene>
    <name evidence="9" type="ORF">N7509_004717</name>
</gene>
<comment type="caution">
    <text evidence="9">The sequence shown here is derived from an EMBL/GenBank/DDBJ whole genome shotgun (WGS) entry which is preliminary data.</text>
</comment>
<sequence>MNRSRLLSISGTEKSRLANGHPFSALDDFYKAALDAIWAVTFPLDLKDSVVNAQRNLLSGTASIDTSSTDIDEPTSFPEAPIPDAQNSILTLTESLESVMISPTPKLTFWLISKLPYMRKARAAKETMIATELEKAKARFSDRKETARCAMDDILRRELISAEKEGREPNYNTRTISDELFGLLIAGHDTTSTTATWGLKLLSDNQGVQKKLRGAIRGGFPTAIAESRRPTAEEISKAHIPYLDATQEEIIRKSMTAGAITRQAMVDTVILGHHIPKGTNVFLMGNGPEFIEPPIGEVPEDRRSKSCRDAKGRISSWDPSDSNLFKPERWITIEDGKETFDSTSGPLLTFGLGPRGCFGRRMAYLELKIALVLLLWNFELQNVPVLFATLELPIGIILSLRYNDIIFIFIHIFAKASSLS</sequence>
<dbReference type="PRINTS" id="PR00385">
    <property type="entry name" value="P450"/>
</dbReference>
<evidence type="ECO:0000256" key="6">
    <source>
        <dbReference type="PIRSR" id="PIRSR602401-1"/>
    </source>
</evidence>
<dbReference type="InterPro" id="IPR002401">
    <property type="entry name" value="Cyt_P450_E_grp-I"/>
</dbReference>
<dbReference type="RefSeq" id="XP_056488656.1">
    <property type="nucleotide sequence ID" value="XM_056629354.1"/>
</dbReference>
<evidence type="ECO:0000256" key="7">
    <source>
        <dbReference type="RuleBase" id="RU000461"/>
    </source>
</evidence>
<keyword evidence="10" id="KW-1185">Reference proteome</keyword>
<dbReference type="Pfam" id="PF00067">
    <property type="entry name" value="p450"/>
    <property type="match status" value="2"/>
</dbReference>
<evidence type="ECO:0000256" key="2">
    <source>
        <dbReference type="ARBA" id="ARBA00010617"/>
    </source>
</evidence>
<evidence type="ECO:0000256" key="5">
    <source>
        <dbReference type="ARBA" id="ARBA00023004"/>
    </source>
</evidence>
<dbReference type="InterPro" id="IPR017972">
    <property type="entry name" value="Cyt_P450_CS"/>
</dbReference>
<evidence type="ECO:0000256" key="3">
    <source>
        <dbReference type="ARBA" id="ARBA00022723"/>
    </source>
</evidence>
<dbReference type="GO" id="GO:0016705">
    <property type="term" value="F:oxidoreductase activity, acting on paired donors, with incorporation or reduction of molecular oxygen"/>
    <property type="evidence" value="ECO:0007669"/>
    <property type="project" value="InterPro"/>
</dbReference>
<dbReference type="SUPFAM" id="SSF48264">
    <property type="entry name" value="Cytochrome P450"/>
    <property type="match status" value="1"/>
</dbReference>
<keyword evidence="3 6" id="KW-0479">Metal-binding</keyword>
<dbReference type="EMBL" id="JAPZBU010000006">
    <property type="protein sequence ID" value="KAJ5396604.1"/>
    <property type="molecule type" value="Genomic_DNA"/>
</dbReference>
<name>A0A9X0B9F3_9EURO</name>
<dbReference type="GO" id="GO:0020037">
    <property type="term" value="F:heme binding"/>
    <property type="evidence" value="ECO:0007669"/>
    <property type="project" value="InterPro"/>
</dbReference>
<reference evidence="9" key="2">
    <citation type="journal article" date="2023" name="IMA Fungus">
        <title>Comparative genomic study of the Penicillium genus elucidates a diverse pangenome and 15 lateral gene transfer events.</title>
        <authorList>
            <person name="Petersen C."/>
            <person name="Sorensen T."/>
            <person name="Nielsen M.R."/>
            <person name="Sondergaard T.E."/>
            <person name="Sorensen J.L."/>
            <person name="Fitzpatrick D.A."/>
            <person name="Frisvad J.C."/>
            <person name="Nielsen K.L."/>
        </authorList>
    </citation>
    <scope>NUCLEOTIDE SEQUENCE</scope>
    <source>
        <strain evidence="9">IBT 29677</strain>
    </source>
</reference>
<evidence type="ECO:0000256" key="4">
    <source>
        <dbReference type="ARBA" id="ARBA00023002"/>
    </source>
</evidence>
<dbReference type="GO" id="GO:0005506">
    <property type="term" value="F:iron ion binding"/>
    <property type="evidence" value="ECO:0007669"/>
    <property type="project" value="InterPro"/>
</dbReference>
<evidence type="ECO:0000313" key="9">
    <source>
        <dbReference type="EMBL" id="KAJ5396604.1"/>
    </source>
</evidence>
<proteinExistence type="inferred from homology"/>
<dbReference type="PRINTS" id="PR00463">
    <property type="entry name" value="EP450I"/>
</dbReference>
<evidence type="ECO:0000256" key="8">
    <source>
        <dbReference type="SAM" id="MobiDB-lite"/>
    </source>
</evidence>
<dbReference type="GO" id="GO:0043386">
    <property type="term" value="P:mycotoxin biosynthetic process"/>
    <property type="evidence" value="ECO:0007669"/>
    <property type="project" value="UniProtKB-ARBA"/>
</dbReference>
<dbReference type="GeneID" id="81368334"/>
<keyword evidence="5 6" id="KW-0408">Iron</keyword>
<dbReference type="Proteomes" id="UP001147747">
    <property type="component" value="Unassembled WGS sequence"/>
</dbReference>
<dbReference type="PANTHER" id="PTHR24305:SF232">
    <property type="entry name" value="P450, PUTATIVE (EUROFUNG)-RELATED"/>
    <property type="match status" value="1"/>
</dbReference>
<dbReference type="AlphaFoldDB" id="A0A9X0B9F3"/>
<dbReference type="PANTHER" id="PTHR24305">
    <property type="entry name" value="CYTOCHROME P450"/>
    <property type="match status" value="1"/>
</dbReference>
<accession>A0A9X0B9F3</accession>
<dbReference type="GO" id="GO:0004497">
    <property type="term" value="F:monooxygenase activity"/>
    <property type="evidence" value="ECO:0007669"/>
    <property type="project" value="UniProtKB-KW"/>
</dbReference>
<feature type="region of interest" description="Disordered" evidence="8">
    <location>
        <begin position="64"/>
        <end position="84"/>
    </location>
</feature>
<dbReference type="InterPro" id="IPR001128">
    <property type="entry name" value="Cyt_P450"/>
</dbReference>
<comment type="cofactor">
    <cofactor evidence="1 6">
        <name>heme</name>
        <dbReference type="ChEBI" id="CHEBI:30413"/>
    </cofactor>
</comment>
<protein>
    <submittedName>
        <fullName evidence="9">Cytochrome P450</fullName>
    </submittedName>
</protein>
<keyword evidence="7" id="KW-0503">Monooxygenase</keyword>
<keyword evidence="6 7" id="KW-0349">Heme</keyword>
<reference evidence="9" key="1">
    <citation type="submission" date="2022-12" db="EMBL/GenBank/DDBJ databases">
        <authorList>
            <person name="Petersen C."/>
        </authorList>
    </citation>
    <scope>NUCLEOTIDE SEQUENCE</scope>
    <source>
        <strain evidence="9">IBT 29677</strain>
    </source>
</reference>
<evidence type="ECO:0000256" key="1">
    <source>
        <dbReference type="ARBA" id="ARBA00001971"/>
    </source>
</evidence>
<dbReference type="Gene3D" id="1.10.630.10">
    <property type="entry name" value="Cytochrome P450"/>
    <property type="match status" value="1"/>
</dbReference>
<keyword evidence="4 7" id="KW-0560">Oxidoreductase</keyword>
<dbReference type="OrthoDB" id="1470350at2759"/>
<comment type="similarity">
    <text evidence="2 7">Belongs to the cytochrome P450 family.</text>
</comment>